<feature type="compositionally biased region" description="Basic and acidic residues" evidence="4">
    <location>
        <begin position="748"/>
        <end position="768"/>
    </location>
</feature>
<dbReference type="InterPro" id="IPR001841">
    <property type="entry name" value="Znf_RING"/>
</dbReference>
<protein>
    <recommendedName>
        <fullName evidence="5">RING-type domain-containing protein</fullName>
    </recommendedName>
</protein>
<feature type="compositionally biased region" description="Basic and acidic residues" evidence="4">
    <location>
        <begin position="542"/>
        <end position="559"/>
    </location>
</feature>
<evidence type="ECO:0000256" key="3">
    <source>
        <dbReference type="PROSITE-ProRule" id="PRU00175"/>
    </source>
</evidence>
<feature type="compositionally biased region" description="Polar residues" evidence="4">
    <location>
        <begin position="528"/>
        <end position="541"/>
    </location>
</feature>
<feature type="compositionally biased region" description="Basic and acidic residues" evidence="4">
    <location>
        <begin position="704"/>
        <end position="720"/>
    </location>
</feature>
<feature type="compositionally biased region" description="Low complexity" evidence="4">
    <location>
        <begin position="735"/>
        <end position="747"/>
    </location>
</feature>
<comment type="caution">
    <text evidence="6">The sequence shown here is derived from an EMBL/GenBank/DDBJ whole genome shotgun (WGS) entry which is preliminary data.</text>
</comment>
<dbReference type="SUPFAM" id="SSF54495">
    <property type="entry name" value="UBC-like"/>
    <property type="match status" value="1"/>
</dbReference>
<dbReference type="InterPro" id="IPR039133">
    <property type="entry name" value="RNF25"/>
</dbReference>
<dbReference type="Gene3D" id="3.10.110.10">
    <property type="entry name" value="Ubiquitin Conjugating Enzyme"/>
    <property type="match status" value="1"/>
</dbReference>
<reference evidence="6" key="1">
    <citation type="journal article" date="2023" name="Mol. Biol. Evol.">
        <title>Third-Generation Sequencing Reveals the Adaptive Role of the Epigenome in Three Deep-Sea Polychaetes.</title>
        <authorList>
            <person name="Perez M."/>
            <person name="Aroh O."/>
            <person name="Sun Y."/>
            <person name="Lan Y."/>
            <person name="Juniper S.K."/>
            <person name="Young C.R."/>
            <person name="Angers B."/>
            <person name="Qian P.Y."/>
        </authorList>
    </citation>
    <scope>NUCLEOTIDE SEQUENCE</scope>
    <source>
        <strain evidence="6">P08H-3</strain>
    </source>
</reference>
<keyword evidence="2" id="KW-0862">Zinc</keyword>
<dbReference type="PANTHER" id="PTHR13198:SF4">
    <property type="entry name" value="E3 UBIQUITIN-PROTEIN LIGASE RNF25"/>
    <property type="match status" value="1"/>
</dbReference>
<dbReference type="AlphaFoldDB" id="A0AAD9JX78"/>
<dbReference type="GO" id="GO:0005634">
    <property type="term" value="C:nucleus"/>
    <property type="evidence" value="ECO:0007669"/>
    <property type="project" value="TreeGrafter"/>
</dbReference>
<feature type="region of interest" description="Disordered" evidence="4">
    <location>
        <begin position="490"/>
        <end position="819"/>
    </location>
</feature>
<feature type="compositionally biased region" description="Basic and acidic residues" evidence="4">
    <location>
        <begin position="428"/>
        <end position="452"/>
    </location>
</feature>
<organism evidence="6 7">
    <name type="scientific">Paralvinella palmiformis</name>
    <dbReference type="NCBI Taxonomy" id="53620"/>
    <lineage>
        <taxon>Eukaryota</taxon>
        <taxon>Metazoa</taxon>
        <taxon>Spiralia</taxon>
        <taxon>Lophotrochozoa</taxon>
        <taxon>Annelida</taxon>
        <taxon>Polychaeta</taxon>
        <taxon>Sedentaria</taxon>
        <taxon>Canalipalpata</taxon>
        <taxon>Terebellida</taxon>
        <taxon>Terebelliformia</taxon>
        <taxon>Alvinellidae</taxon>
        <taxon>Paralvinella</taxon>
    </lineage>
</organism>
<dbReference type="SUPFAM" id="SSF57850">
    <property type="entry name" value="RING/U-box"/>
    <property type="match status" value="1"/>
</dbReference>
<dbReference type="SMART" id="SM00184">
    <property type="entry name" value="RING"/>
    <property type="match status" value="1"/>
</dbReference>
<evidence type="ECO:0000256" key="2">
    <source>
        <dbReference type="ARBA" id="ARBA00022833"/>
    </source>
</evidence>
<feature type="compositionally biased region" description="Basic and acidic residues" evidence="4">
    <location>
        <begin position="494"/>
        <end position="521"/>
    </location>
</feature>
<dbReference type="GO" id="GO:0008270">
    <property type="term" value="F:zinc ion binding"/>
    <property type="evidence" value="ECO:0007669"/>
    <property type="project" value="UniProtKB-KW"/>
</dbReference>
<dbReference type="Proteomes" id="UP001208570">
    <property type="component" value="Unassembled WGS sequence"/>
</dbReference>
<dbReference type="GO" id="GO:0016567">
    <property type="term" value="P:protein ubiquitination"/>
    <property type="evidence" value="ECO:0007669"/>
    <property type="project" value="TreeGrafter"/>
</dbReference>
<dbReference type="InterPro" id="IPR016135">
    <property type="entry name" value="UBQ-conjugating_enzyme/RWD"/>
</dbReference>
<dbReference type="InterPro" id="IPR013083">
    <property type="entry name" value="Znf_RING/FYVE/PHD"/>
</dbReference>
<dbReference type="GO" id="GO:0061630">
    <property type="term" value="F:ubiquitin protein ligase activity"/>
    <property type="evidence" value="ECO:0007669"/>
    <property type="project" value="InterPro"/>
</dbReference>
<dbReference type="CDD" id="cd16470">
    <property type="entry name" value="RING-H2_RNF25"/>
    <property type="match status" value="1"/>
</dbReference>
<accession>A0AAD9JX78</accession>
<evidence type="ECO:0000256" key="4">
    <source>
        <dbReference type="SAM" id="MobiDB-lite"/>
    </source>
</evidence>
<feature type="domain" description="RING-type" evidence="5">
    <location>
        <begin position="180"/>
        <end position="245"/>
    </location>
</feature>
<dbReference type="EMBL" id="JAODUP010000125">
    <property type="protein sequence ID" value="KAK2160891.1"/>
    <property type="molecule type" value="Genomic_DNA"/>
</dbReference>
<evidence type="ECO:0000259" key="5">
    <source>
        <dbReference type="PROSITE" id="PS50089"/>
    </source>
</evidence>
<dbReference type="CDD" id="cd23818">
    <property type="entry name" value="RWD_RNF25"/>
    <property type="match status" value="1"/>
</dbReference>
<evidence type="ECO:0000256" key="1">
    <source>
        <dbReference type="ARBA" id="ARBA00022771"/>
    </source>
</evidence>
<evidence type="ECO:0000313" key="7">
    <source>
        <dbReference type="Proteomes" id="UP001208570"/>
    </source>
</evidence>
<name>A0AAD9JX78_9ANNE</name>
<keyword evidence="7" id="KW-1185">Reference proteome</keyword>
<proteinExistence type="predicted"/>
<dbReference type="FunFam" id="3.30.40.10:FF:000215">
    <property type="entry name" value="E3 ubiquitin-protein ligase RNF25"/>
    <property type="match status" value="1"/>
</dbReference>
<dbReference type="PROSITE" id="PS50089">
    <property type="entry name" value="ZF_RING_2"/>
    <property type="match status" value="1"/>
</dbReference>
<evidence type="ECO:0000313" key="6">
    <source>
        <dbReference type="EMBL" id="KAK2160891.1"/>
    </source>
</evidence>
<feature type="compositionally biased region" description="Low complexity" evidence="4">
    <location>
        <begin position="672"/>
        <end position="690"/>
    </location>
</feature>
<feature type="compositionally biased region" description="Basic and acidic residues" evidence="4">
    <location>
        <begin position="607"/>
        <end position="624"/>
    </location>
</feature>
<keyword evidence="1 3" id="KW-0479">Metal-binding</keyword>
<dbReference type="Gene3D" id="3.30.40.10">
    <property type="entry name" value="Zinc/RING finger domain, C3HC4 (zinc finger)"/>
    <property type="match status" value="1"/>
</dbReference>
<keyword evidence="1 3" id="KW-0863">Zinc-finger</keyword>
<dbReference type="PANTHER" id="PTHR13198">
    <property type="entry name" value="RING FINGER PROTEIN 25"/>
    <property type="match status" value="1"/>
</dbReference>
<gene>
    <name evidence="6" type="ORF">LSH36_125g01052</name>
</gene>
<feature type="compositionally biased region" description="Basic and acidic residues" evidence="4">
    <location>
        <begin position="810"/>
        <end position="819"/>
    </location>
</feature>
<sequence length="819" mass="93922">MHQISGRLCEQWNALKAYFNSEPTDFVYANDGKWRRVDKLQRDKLSAENKNNLQQEIEVLQEIYINELQVDRDSRGCICRISLQLHPATGDQIDQKWVCLTLILNPSPLWVRAWDLLTHGHVVLEVGSSNPGRGIIVGGNWLQGKLEKLAEDKRGECMLFELIELAKDSLTQGNLPHGECVICKDGFSEEEHFTKTRCYHYFHCHCLLRYIKYSEQEIEEDYQAAVRMSPHVKIERKKVLCPVCREPLTYDQAQLQKHPEQNDLDPCSIIISQEVRLIQKKMAALFKKQQFKGGIIDLQAEKDRYLVPSSLSASVGLMVNGSSKATDDCLQEASDVNEESDEVSGLLLFRDSDGDYVSEGWNTGSSGKSSDLKVSKEETTETLNISNQICVSNDQNKRCDDRPSYKGKNYFRQYGGRFRNGQLSQARDPVEKNYNNDRYERHHGDVRSEQKSQQRIPSRTYRKTDENRWKWNDGIGDNPICDVLEDESNARFGNNRDSRTKYRDADAEKTYDSSDRRDHPVYRRNKASYDNCQEHQNYNGNRRSDRYGDLDFEHDDGHQDLPSYVSSSGKNVKNEGEQKAGAEVVYDRGPQTYGRGNYGRSRKRYPQHREKERREHYKNKDISGTDKLSTASIIADDRSDDGIKSVGQSRSGVPNSDEHKPPIRGRLVSSASRGFVRTSGSRSGRGSGARYRSHVPNNVQADAVECRDRTTEADRKRADASGRTGYGGIAHRQRQTSSVSSIHQQQQSREHKTDRSSVTDHPKSDQYRGCRMFNRRRFRGDQTHDHHNHHPGYRNDIQKSNDKSMTPNDKQFDSKDAVS</sequence>
<feature type="region of interest" description="Disordered" evidence="4">
    <location>
        <begin position="416"/>
        <end position="462"/>
    </location>
</feature>